<dbReference type="EMBL" id="CP001280">
    <property type="protein sequence ID" value="ACK50281.1"/>
    <property type="molecule type" value="Genomic_DNA"/>
</dbReference>
<keyword evidence="3 6" id="KW-1133">Transmembrane helix</keyword>
<evidence type="ECO:0000256" key="6">
    <source>
        <dbReference type="SAM" id="Phobius"/>
    </source>
</evidence>
<evidence type="ECO:0000259" key="7">
    <source>
        <dbReference type="Pfam" id="PF04116"/>
    </source>
</evidence>
<gene>
    <name evidence="8" type="ordered locus">Msil_1316</name>
</gene>
<reference evidence="8 9" key="1">
    <citation type="journal article" date="2010" name="J. Bacteriol.">
        <title>Complete genome sequence of the aerobic facultative methanotroph Methylocella silvestris BL2.</title>
        <authorList>
            <person name="Chen Y."/>
            <person name="Crombie A."/>
            <person name="Rahman M.T."/>
            <person name="Dedysh S.N."/>
            <person name="Liesack W."/>
            <person name="Stott M.B."/>
            <person name="Alam M."/>
            <person name="Theisen A.R."/>
            <person name="Murrell J.C."/>
            <person name="Dunfield P.F."/>
        </authorList>
    </citation>
    <scope>NUCLEOTIDE SEQUENCE [LARGE SCALE GENOMIC DNA]</scope>
    <source>
        <strain evidence="9">DSM 15510 / CIP 108128 / LMG 27833 / NCIMB 13906 / BL2</strain>
    </source>
</reference>
<keyword evidence="9" id="KW-1185">Reference proteome</keyword>
<dbReference type="KEGG" id="msl:Msil_1316"/>
<dbReference type="eggNOG" id="COG3000">
    <property type="taxonomic scope" value="Bacteria"/>
</dbReference>
<feature type="transmembrane region" description="Helical" evidence="6">
    <location>
        <begin position="91"/>
        <end position="116"/>
    </location>
</feature>
<evidence type="ECO:0000313" key="8">
    <source>
        <dbReference type="EMBL" id="ACK50281.1"/>
    </source>
</evidence>
<keyword evidence="2 6" id="KW-0812">Transmembrane</keyword>
<proteinExistence type="predicted"/>
<feature type="transmembrane region" description="Helical" evidence="6">
    <location>
        <begin position="60"/>
        <end position="85"/>
    </location>
</feature>
<dbReference type="STRING" id="395965.Msil_1316"/>
<feature type="region of interest" description="Disordered" evidence="5">
    <location>
        <begin position="254"/>
        <end position="273"/>
    </location>
</feature>
<dbReference type="GO" id="GO:0005506">
    <property type="term" value="F:iron ion binding"/>
    <property type="evidence" value="ECO:0007669"/>
    <property type="project" value="InterPro"/>
</dbReference>
<dbReference type="GO" id="GO:0016020">
    <property type="term" value="C:membrane"/>
    <property type="evidence" value="ECO:0007669"/>
    <property type="project" value="UniProtKB-SubCell"/>
</dbReference>
<dbReference type="Pfam" id="PF04116">
    <property type="entry name" value="FA_hydroxylase"/>
    <property type="match status" value="1"/>
</dbReference>
<dbReference type="GO" id="GO:0008610">
    <property type="term" value="P:lipid biosynthetic process"/>
    <property type="evidence" value="ECO:0007669"/>
    <property type="project" value="InterPro"/>
</dbReference>
<evidence type="ECO:0000256" key="3">
    <source>
        <dbReference type="ARBA" id="ARBA00022989"/>
    </source>
</evidence>
<dbReference type="PANTHER" id="PTHR11863">
    <property type="entry name" value="STEROL DESATURASE"/>
    <property type="match status" value="1"/>
</dbReference>
<name>B8ER97_METSB</name>
<dbReference type="InterPro" id="IPR050307">
    <property type="entry name" value="Sterol_Desaturase_Related"/>
</dbReference>
<dbReference type="GO" id="GO:0016491">
    <property type="term" value="F:oxidoreductase activity"/>
    <property type="evidence" value="ECO:0007669"/>
    <property type="project" value="InterPro"/>
</dbReference>
<evidence type="ECO:0000256" key="4">
    <source>
        <dbReference type="ARBA" id="ARBA00023136"/>
    </source>
</evidence>
<protein>
    <submittedName>
        <fullName evidence="8">Fatty acid hydroxylase</fullName>
    </submittedName>
</protein>
<feature type="transmembrane region" description="Helical" evidence="6">
    <location>
        <begin position="12"/>
        <end position="31"/>
    </location>
</feature>
<feature type="domain" description="Fatty acid hydroxylase" evidence="7">
    <location>
        <begin position="98"/>
        <end position="248"/>
    </location>
</feature>
<evidence type="ECO:0000256" key="5">
    <source>
        <dbReference type="SAM" id="MobiDB-lite"/>
    </source>
</evidence>
<comment type="subcellular location">
    <subcellularLocation>
        <location evidence="1">Membrane</location>
    </subcellularLocation>
</comment>
<dbReference type="RefSeq" id="WP_012590351.1">
    <property type="nucleotide sequence ID" value="NC_011666.1"/>
</dbReference>
<evidence type="ECO:0000256" key="1">
    <source>
        <dbReference type="ARBA" id="ARBA00004370"/>
    </source>
</evidence>
<sequence>MTDANGALPIPLSVLAFLVQMVVYHGVGLWFEWCDRTGHMSAYKMRSVERMSYFELLPRVLINQFFILLPSMAALEFLGLAFVGAAHLNPLHFIAAMVAMGVGHDVVQYISHRFLLHRPGWIRKLGHSVHHSTGASRAISACYMGHVDFFLEIVLPYLIPLMLVFAGADVFFHLLVASLGAIGGLYEHSGYDFSVKLPRGLGGLKGRFYGALAGLSTSKAHAEHHRRSNVSFSDGFGSPGICDTVFGTRWDLVGDRGRPRPQAGEPQKEAAHH</sequence>
<dbReference type="Proteomes" id="UP000002257">
    <property type="component" value="Chromosome"/>
</dbReference>
<dbReference type="AlphaFoldDB" id="B8ER97"/>
<dbReference type="HOGENOM" id="CLU_976801_0_0_5"/>
<evidence type="ECO:0000256" key="2">
    <source>
        <dbReference type="ARBA" id="ARBA00022692"/>
    </source>
</evidence>
<keyword evidence="4 6" id="KW-0472">Membrane</keyword>
<dbReference type="InterPro" id="IPR006694">
    <property type="entry name" value="Fatty_acid_hydroxylase"/>
</dbReference>
<organism evidence="8 9">
    <name type="scientific">Methylocella silvestris (strain DSM 15510 / CIP 108128 / LMG 27833 / NCIMB 13906 / BL2)</name>
    <dbReference type="NCBI Taxonomy" id="395965"/>
    <lineage>
        <taxon>Bacteria</taxon>
        <taxon>Pseudomonadati</taxon>
        <taxon>Pseudomonadota</taxon>
        <taxon>Alphaproteobacteria</taxon>
        <taxon>Hyphomicrobiales</taxon>
        <taxon>Beijerinckiaceae</taxon>
        <taxon>Methylocella</taxon>
    </lineage>
</organism>
<accession>B8ER97</accession>
<evidence type="ECO:0000313" key="9">
    <source>
        <dbReference type="Proteomes" id="UP000002257"/>
    </source>
</evidence>